<dbReference type="InterPro" id="IPR036388">
    <property type="entry name" value="WH-like_DNA-bd_sf"/>
</dbReference>
<dbReference type="Gene3D" id="3.40.190.10">
    <property type="entry name" value="Periplasmic binding protein-like II"/>
    <property type="match status" value="2"/>
</dbReference>
<dbReference type="FunFam" id="1.10.10.10:FF:000001">
    <property type="entry name" value="LysR family transcriptional regulator"/>
    <property type="match status" value="1"/>
</dbReference>
<dbReference type="PANTHER" id="PTHR30346:SF29">
    <property type="entry name" value="LYSR SUBSTRATE-BINDING"/>
    <property type="match status" value="1"/>
</dbReference>
<dbReference type="GO" id="GO:0032993">
    <property type="term" value="C:protein-DNA complex"/>
    <property type="evidence" value="ECO:0007669"/>
    <property type="project" value="TreeGrafter"/>
</dbReference>
<keyword evidence="3" id="KW-0238">DNA-binding</keyword>
<evidence type="ECO:0000313" key="7">
    <source>
        <dbReference type="EMBL" id="GDY77956.1"/>
    </source>
</evidence>
<sequence>MSLRQMEYFLAVVEEASFTRAAETLHVTQPALSHQIKALERSVGGALLERMPRGVRLTPMGRAFRPHAELAVRSAAQARRAARASAGAEGGELHIAAVHSVAVGVLPDVFARWRTAHPQVVLHLHEYATSEALEEQVERGTADLAVGPAPRDWPGSVVPVGEEEIVLVVPFDDRFAGRTTVTLPELSDRSWIRCAMEPVVHGQRFLDWACGQAGFRPRTAVFTEHTSTAVRMAAAGVGVSTAPSHIVRGAVGEDCVVLSVDPPWRRPLTVFSRVPPSGAAAAFVELLRRYGGLPAAPAEACEDGIARPADCGAPETARPLPPTALLDAR</sequence>
<dbReference type="AlphaFoldDB" id="A0A4D4LU73"/>
<dbReference type="PANTHER" id="PTHR30346">
    <property type="entry name" value="TRANSCRIPTIONAL DUAL REGULATOR HCAR-RELATED"/>
    <property type="match status" value="1"/>
</dbReference>
<dbReference type="InterPro" id="IPR005119">
    <property type="entry name" value="LysR_subst-bd"/>
</dbReference>
<dbReference type="PRINTS" id="PR00039">
    <property type="entry name" value="HTHLYSR"/>
</dbReference>
<dbReference type="Gene3D" id="1.10.10.10">
    <property type="entry name" value="Winged helix-like DNA-binding domain superfamily/Winged helix DNA-binding domain"/>
    <property type="match status" value="1"/>
</dbReference>
<protein>
    <submittedName>
        <fullName evidence="6">LysR family transcriptional regulator</fullName>
    </submittedName>
</protein>
<keyword evidence="2" id="KW-0805">Transcription regulation</keyword>
<comment type="caution">
    <text evidence="6">The sequence shown here is derived from an EMBL/GenBank/DDBJ whole genome shotgun (WGS) entry which is preliminary data.</text>
</comment>
<dbReference type="OMA" id="IACDEMV"/>
<evidence type="ECO:0000313" key="6">
    <source>
        <dbReference type="EMBL" id="GDY61938.1"/>
    </source>
</evidence>
<dbReference type="GO" id="GO:0003677">
    <property type="term" value="F:DNA binding"/>
    <property type="evidence" value="ECO:0007669"/>
    <property type="project" value="UniProtKB-KW"/>
</dbReference>
<dbReference type="RefSeq" id="WP_010983593.1">
    <property type="nucleotide sequence ID" value="NZ_BAABTN010000005.1"/>
</dbReference>
<dbReference type="GeneID" id="41539249"/>
<organism evidence="6 9">
    <name type="scientific">Streptomyces avermitilis</name>
    <dbReference type="NCBI Taxonomy" id="33903"/>
    <lineage>
        <taxon>Bacteria</taxon>
        <taxon>Bacillati</taxon>
        <taxon>Actinomycetota</taxon>
        <taxon>Actinomycetes</taxon>
        <taxon>Kitasatosporales</taxon>
        <taxon>Streptomycetaceae</taxon>
        <taxon>Streptomyces</taxon>
    </lineage>
</organism>
<name>A0A4D4LU73_STRAX</name>
<dbReference type="STRING" id="33903.AQJ43_30985"/>
<dbReference type="InterPro" id="IPR000847">
    <property type="entry name" value="LysR_HTH_N"/>
</dbReference>
<dbReference type="PROSITE" id="PS50931">
    <property type="entry name" value="HTH_LYSR"/>
    <property type="match status" value="1"/>
</dbReference>
<evidence type="ECO:0000256" key="3">
    <source>
        <dbReference type="ARBA" id="ARBA00023125"/>
    </source>
</evidence>
<dbReference type="EMBL" id="BJHX01000001">
    <property type="protein sequence ID" value="GDY61938.1"/>
    <property type="molecule type" value="Genomic_DNA"/>
</dbReference>
<evidence type="ECO:0000256" key="4">
    <source>
        <dbReference type="ARBA" id="ARBA00023163"/>
    </source>
</evidence>
<dbReference type="EMBL" id="BJHY01000001">
    <property type="protein sequence ID" value="GDY77956.1"/>
    <property type="molecule type" value="Genomic_DNA"/>
</dbReference>
<evidence type="ECO:0000256" key="2">
    <source>
        <dbReference type="ARBA" id="ARBA00023015"/>
    </source>
</evidence>
<comment type="similarity">
    <text evidence="1">Belongs to the LysR transcriptional regulatory family.</text>
</comment>
<feature type="domain" description="HTH lysR-type" evidence="5">
    <location>
        <begin position="1"/>
        <end position="58"/>
    </location>
</feature>
<keyword evidence="4" id="KW-0804">Transcription</keyword>
<dbReference type="Pfam" id="PF00126">
    <property type="entry name" value="HTH_1"/>
    <property type="match status" value="1"/>
</dbReference>
<accession>A0A4D4LU73</accession>
<dbReference type="Proteomes" id="UP000302139">
    <property type="component" value="Unassembled WGS sequence"/>
</dbReference>
<evidence type="ECO:0000313" key="9">
    <source>
        <dbReference type="Proteomes" id="UP000302139"/>
    </source>
</evidence>
<dbReference type="GO" id="GO:0003700">
    <property type="term" value="F:DNA-binding transcription factor activity"/>
    <property type="evidence" value="ECO:0007669"/>
    <property type="project" value="InterPro"/>
</dbReference>
<dbReference type="Pfam" id="PF03466">
    <property type="entry name" value="LysR_substrate"/>
    <property type="match status" value="1"/>
</dbReference>
<evidence type="ECO:0000256" key="1">
    <source>
        <dbReference type="ARBA" id="ARBA00009437"/>
    </source>
</evidence>
<dbReference type="SUPFAM" id="SSF46785">
    <property type="entry name" value="Winged helix' DNA-binding domain"/>
    <property type="match status" value="1"/>
</dbReference>
<dbReference type="Proteomes" id="UP000299211">
    <property type="component" value="Unassembled WGS sequence"/>
</dbReference>
<reference evidence="6 9" key="2">
    <citation type="submission" date="2019-04" db="EMBL/GenBank/DDBJ databases">
        <title>Draft genome sequences of Streptomyces avermitilis NBRC 14893.</title>
        <authorList>
            <person name="Komaki H."/>
            <person name="Tamura T."/>
            <person name="Hosoyama A."/>
        </authorList>
    </citation>
    <scope>NUCLEOTIDE SEQUENCE [LARGE SCALE GENOMIC DNA]</scope>
    <source>
        <strain evidence="6 9">NBRC 14893</strain>
    </source>
</reference>
<reference evidence="7 8" key="1">
    <citation type="submission" date="2019-04" db="EMBL/GenBank/DDBJ databases">
        <title>Draft genome sequences of Streptomyces avermitilis ATCC 31267.</title>
        <authorList>
            <person name="Komaki H."/>
            <person name="Tamura T."/>
            <person name="Hosoyama A."/>
        </authorList>
    </citation>
    <scope>NUCLEOTIDE SEQUENCE [LARGE SCALE GENOMIC DNA]</scope>
    <source>
        <strain evidence="7 8">ATCC 31267</strain>
    </source>
</reference>
<proteinExistence type="inferred from homology"/>
<gene>
    <name evidence="6" type="ORF">SAV14893_013310</name>
    <name evidence="7" type="ORF">SAV31267_074410</name>
</gene>
<dbReference type="InterPro" id="IPR036390">
    <property type="entry name" value="WH_DNA-bd_sf"/>
</dbReference>
<dbReference type="CDD" id="cd05466">
    <property type="entry name" value="PBP2_LTTR_substrate"/>
    <property type="match status" value="1"/>
</dbReference>
<evidence type="ECO:0000259" key="5">
    <source>
        <dbReference type="PROSITE" id="PS50931"/>
    </source>
</evidence>
<evidence type="ECO:0000313" key="8">
    <source>
        <dbReference type="Proteomes" id="UP000299211"/>
    </source>
</evidence>
<dbReference type="SUPFAM" id="SSF53850">
    <property type="entry name" value="Periplasmic binding protein-like II"/>
    <property type="match status" value="1"/>
</dbReference>